<dbReference type="Pfam" id="PF21088">
    <property type="entry name" value="MS_channel_1st"/>
    <property type="match status" value="1"/>
</dbReference>
<feature type="domain" description="Moderate conductance mechanosensitive channel YbiO-like transmembrane helix 1" evidence="12">
    <location>
        <begin position="345"/>
        <end position="422"/>
    </location>
</feature>
<name>A0ABU7ZMT8_9HYPH</name>
<dbReference type="InterPro" id="IPR011066">
    <property type="entry name" value="MscS_channel_C_sf"/>
</dbReference>
<feature type="transmembrane region" description="Helical" evidence="8">
    <location>
        <begin position="108"/>
        <end position="126"/>
    </location>
</feature>
<accession>A0ABU7ZMT8</accession>
<gene>
    <name evidence="13" type="ORF">V6L76_09730</name>
</gene>
<evidence type="ECO:0000256" key="3">
    <source>
        <dbReference type="ARBA" id="ARBA00022475"/>
    </source>
</evidence>
<dbReference type="InterPro" id="IPR057485">
    <property type="entry name" value="YbiO-like_TM1"/>
</dbReference>
<dbReference type="PANTHER" id="PTHR30460">
    <property type="entry name" value="MODERATE CONDUCTANCE MECHANOSENSITIVE CHANNEL YBIO"/>
    <property type="match status" value="1"/>
</dbReference>
<feature type="transmembrane region" description="Helical" evidence="8">
    <location>
        <begin position="397"/>
        <end position="417"/>
    </location>
</feature>
<protein>
    <submittedName>
        <fullName evidence="13">Mechanosensitive ion channel domain-containing protein</fullName>
    </submittedName>
</protein>
<feature type="transmembrane region" description="Helical" evidence="8">
    <location>
        <begin position="264"/>
        <end position="283"/>
    </location>
</feature>
<dbReference type="EMBL" id="JBAKBE010000005">
    <property type="protein sequence ID" value="MEH0096535.1"/>
    <property type="molecule type" value="Genomic_DNA"/>
</dbReference>
<dbReference type="SUPFAM" id="SSF82861">
    <property type="entry name" value="Mechanosensitive channel protein MscS (YggB), transmembrane region"/>
    <property type="match status" value="1"/>
</dbReference>
<evidence type="ECO:0000256" key="8">
    <source>
        <dbReference type="SAM" id="Phobius"/>
    </source>
</evidence>
<feature type="transmembrane region" description="Helical" evidence="8">
    <location>
        <begin position="231"/>
        <end position="252"/>
    </location>
</feature>
<keyword evidence="14" id="KW-1185">Reference proteome</keyword>
<dbReference type="PANTHER" id="PTHR30460:SF0">
    <property type="entry name" value="MODERATE CONDUCTANCE MECHANOSENSITIVE CHANNEL YBIO"/>
    <property type="match status" value="1"/>
</dbReference>
<dbReference type="RefSeq" id="WP_334251950.1">
    <property type="nucleotide sequence ID" value="NZ_JBAKBE010000005.1"/>
</dbReference>
<dbReference type="Proteomes" id="UP001380822">
    <property type="component" value="Unassembled WGS sequence"/>
</dbReference>
<evidence type="ECO:0000259" key="11">
    <source>
        <dbReference type="Pfam" id="PF21088"/>
    </source>
</evidence>
<evidence type="ECO:0000313" key="14">
    <source>
        <dbReference type="Proteomes" id="UP001380822"/>
    </source>
</evidence>
<feature type="transmembrane region" description="Helical" evidence="8">
    <location>
        <begin position="337"/>
        <end position="361"/>
    </location>
</feature>
<reference evidence="13 14" key="1">
    <citation type="submission" date="2024-02" db="EMBL/GenBank/DDBJ databases">
        <title>A new putative Pannonibacter species isolated from two cases of bloodstream infections in paediatric patients.</title>
        <authorList>
            <person name="Castellana S."/>
            <person name="De Laurentiis V."/>
            <person name="Grassi M."/>
            <person name="De Leonardis F."/>
            <person name="Mosca A."/>
            <person name="De Carlo C."/>
            <person name="Sparapano E."/>
            <person name="Ronga L."/>
            <person name="Santacroce L."/>
            <person name="Chironna M."/>
            <person name="De Robertis A."/>
            <person name="Bianco A."/>
            <person name="Del Sambro L."/>
            <person name="Capozzi L."/>
            <person name="Parisi A."/>
        </authorList>
    </citation>
    <scope>NUCLEOTIDE SEQUENCE [LARGE SCALE GENOMIC DNA]</scope>
    <source>
        <strain evidence="13 14">Pt2</strain>
    </source>
</reference>
<dbReference type="InterPro" id="IPR045276">
    <property type="entry name" value="YbiO_bact"/>
</dbReference>
<dbReference type="Pfam" id="PF25392">
    <property type="entry name" value="MS_channel_TM1"/>
    <property type="match status" value="1"/>
</dbReference>
<evidence type="ECO:0000259" key="9">
    <source>
        <dbReference type="Pfam" id="PF00924"/>
    </source>
</evidence>
<dbReference type="SUPFAM" id="SSF82689">
    <property type="entry name" value="Mechanosensitive channel protein MscS (YggB), C-terminal domain"/>
    <property type="match status" value="1"/>
</dbReference>
<dbReference type="Pfam" id="PF21082">
    <property type="entry name" value="MS_channel_3rd"/>
    <property type="match status" value="1"/>
</dbReference>
<dbReference type="InterPro" id="IPR010920">
    <property type="entry name" value="LSM_dom_sf"/>
</dbReference>
<feature type="domain" description="Mechanosensitive ion channel MscS C-terminal" evidence="10">
    <location>
        <begin position="594"/>
        <end position="680"/>
    </location>
</feature>
<organism evidence="13 14">
    <name type="scientific">Pannonibacter anstelovis</name>
    <dbReference type="NCBI Taxonomy" id="3121537"/>
    <lineage>
        <taxon>Bacteria</taxon>
        <taxon>Pseudomonadati</taxon>
        <taxon>Pseudomonadota</taxon>
        <taxon>Alphaproteobacteria</taxon>
        <taxon>Hyphomicrobiales</taxon>
        <taxon>Stappiaceae</taxon>
        <taxon>Pannonibacter</taxon>
    </lineage>
</organism>
<dbReference type="InterPro" id="IPR023408">
    <property type="entry name" value="MscS_beta-dom_sf"/>
</dbReference>
<feature type="transmembrane region" description="Helical" evidence="8">
    <location>
        <begin position="146"/>
        <end position="172"/>
    </location>
</feature>
<feature type="transmembrane region" description="Helical" evidence="8">
    <location>
        <begin position="478"/>
        <end position="497"/>
    </location>
</feature>
<sequence>MAEARDALVKVLQDPAGRAALIGLLEGLGQAEQAGGAASGATDGAASVAAPAEAMQQDDTFAVRVGAYTKYVIDDFIKVAERMTISLRGFQLLATGEVTVKWDRIRHTALELLVVFACAFAVYWLLRQIGRPAADRLEKRAGQHGWLWRAGLLLFLAFADVVALLLGAVAGYAAALIRFGPLQSGLSLFETLALNAFVVTGLARLAVRITFSPAREKLRRLPVSNTHARYWSSRLGFVVSFLGYGVMLAVPVANLTISIAVGNALRVLVVLLATVIAAVIVLINRNDVKTSMAAYAHSLDGEIGRRALLALSRVWAPLALLYILVVFGIWITRPFEATRVVVTGTGLTLLTVLGAMLLSLMMTRAISGGIRLPQDLKETLPELEGRVNRFIPHVLQVLRVLVGLLAAAILLQVWSVLDVTGWLFEGAGGGVIGRFTSALVIVLICFGIWLAVMSWTDLRLKGRADSIISARERTLFQLFRNAFTVIVIVMAGMLALSELGVDIGPLIAGAGVLGLAVSFGAQTLVKDIITGAFIQIENAINEGDVVTVAGITGSVERLTVRSVRMRDVNGTTHIIPFSSVDMVSNFMRDFSFHVAEIGVAYDTDIATAKEAMKVAFDRLKGLPEGGSIIGDLDMQGVIAFGDSAITLRARIKTFPGAQWATGRAYNEQLKIAFDEYGIEIPFPQVTYHVAPGSLPAPQQDVASVPPREDGQPAAGRETS</sequence>
<feature type="domain" description="Mechanosensitive ion channel MscS" evidence="9">
    <location>
        <begin position="523"/>
        <end position="586"/>
    </location>
</feature>
<feature type="transmembrane region" description="Helical" evidence="8">
    <location>
        <begin position="503"/>
        <end position="525"/>
    </location>
</feature>
<feature type="domain" description="Mechanosensitive ion channel transmembrane helices 2/3" evidence="11">
    <location>
        <begin position="482"/>
        <end position="522"/>
    </location>
</feature>
<dbReference type="InterPro" id="IPR049278">
    <property type="entry name" value="MS_channel_C"/>
</dbReference>
<evidence type="ECO:0000256" key="7">
    <source>
        <dbReference type="SAM" id="MobiDB-lite"/>
    </source>
</evidence>
<feature type="transmembrane region" description="Helical" evidence="8">
    <location>
        <begin position="437"/>
        <end position="458"/>
    </location>
</feature>
<dbReference type="SUPFAM" id="SSF50182">
    <property type="entry name" value="Sm-like ribonucleoproteins"/>
    <property type="match status" value="1"/>
</dbReference>
<dbReference type="Gene3D" id="2.30.30.60">
    <property type="match status" value="1"/>
</dbReference>
<feature type="transmembrane region" description="Helical" evidence="8">
    <location>
        <begin position="192"/>
        <end position="211"/>
    </location>
</feature>
<feature type="region of interest" description="Disordered" evidence="7">
    <location>
        <begin position="694"/>
        <end position="719"/>
    </location>
</feature>
<evidence type="ECO:0000259" key="10">
    <source>
        <dbReference type="Pfam" id="PF21082"/>
    </source>
</evidence>
<keyword evidence="6 8" id="KW-0472">Membrane</keyword>
<proteinExistence type="inferred from homology"/>
<dbReference type="InterPro" id="IPR011014">
    <property type="entry name" value="MscS_channel_TM-2"/>
</dbReference>
<comment type="subcellular location">
    <subcellularLocation>
        <location evidence="1">Cell membrane</location>
        <topology evidence="1">Multi-pass membrane protein</topology>
    </subcellularLocation>
</comment>
<evidence type="ECO:0000256" key="4">
    <source>
        <dbReference type="ARBA" id="ARBA00022692"/>
    </source>
</evidence>
<evidence type="ECO:0000256" key="5">
    <source>
        <dbReference type="ARBA" id="ARBA00022989"/>
    </source>
</evidence>
<keyword evidence="4 8" id="KW-0812">Transmembrane</keyword>
<evidence type="ECO:0000256" key="1">
    <source>
        <dbReference type="ARBA" id="ARBA00004651"/>
    </source>
</evidence>
<dbReference type="InterPro" id="IPR006685">
    <property type="entry name" value="MscS_channel_2nd"/>
</dbReference>
<evidence type="ECO:0000259" key="12">
    <source>
        <dbReference type="Pfam" id="PF25392"/>
    </source>
</evidence>
<dbReference type="Pfam" id="PF00924">
    <property type="entry name" value="MS_channel_2nd"/>
    <property type="match status" value="1"/>
</dbReference>
<comment type="caution">
    <text evidence="13">The sequence shown here is derived from an EMBL/GenBank/DDBJ whole genome shotgun (WGS) entry which is preliminary data.</text>
</comment>
<dbReference type="InterPro" id="IPR049142">
    <property type="entry name" value="MS_channel_1st"/>
</dbReference>
<keyword evidence="3" id="KW-1003">Cell membrane</keyword>
<keyword evidence="5 8" id="KW-1133">Transmembrane helix</keyword>
<evidence type="ECO:0000313" key="13">
    <source>
        <dbReference type="EMBL" id="MEH0096535.1"/>
    </source>
</evidence>
<evidence type="ECO:0000256" key="6">
    <source>
        <dbReference type="ARBA" id="ARBA00023136"/>
    </source>
</evidence>
<evidence type="ECO:0000256" key="2">
    <source>
        <dbReference type="ARBA" id="ARBA00008017"/>
    </source>
</evidence>
<feature type="transmembrane region" description="Helical" evidence="8">
    <location>
        <begin position="314"/>
        <end position="331"/>
    </location>
</feature>
<dbReference type="Gene3D" id="1.10.287.1260">
    <property type="match status" value="1"/>
</dbReference>
<dbReference type="Gene3D" id="3.30.70.100">
    <property type="match status" value="1"/>
</dbReference>
<comment type="similarity">
    <text evidence="2">Belongs to the MscS (TC 1.A.23) family.</text>
</comment>